<protein>
    <recommendedName>
        <fullName evidence="1">DUF4382 domain-containing protein</fullName>
    </recommendedName>
</protein>
<accession>X1JNK5</accession>
<organism evidence="2">
    <name type="scientific">marine sediment metagenome</name>
    <dbReference type="NCBI Taxonomy" id="412755"/>
    <lineage>
        <taxon>unclassified sequences</taxon>
        <taxon>metagenomes</taxon>
        <taxon>ecological metagenomes</taxon>
    </lineage>
</organism>
<comment type="caution">
    <text evidence="2">The sequence shown here is derived from an EMBL/GenBank/DDBJ whole genome shotgun (WGS) entry which is preliminary data.</text>
</comment>
<dbReference type="SUPFAM" id="SSF49452">
    <property type="entry name" value="Starch-binding domain-like"/>
    <property type="match status" value="1"/>
</dbReference>
<sequence length="188" mass="20763">RNKYTQLRLFLKDDEEDAWLILNDLTRVSLEIPSVYQTGIKLIHPFEIWEGMITKLTIDFDAEKSVVKTGNGEYKLKPVIKVTSETYSVGDLFEYPGSISGSVVDSDDSPISEVTVSVSLSSSEYIFTTSTVNEQDGLFLFEQLPVGTYTLNVSADGYIEYTSEDGIVVTEGAATSDIDIVLTPVPQP</sequence>
<proteinExistence type="predicted"/>
<dbReference type="EMBL" id="BARU01041977">
    <property type="protein sequence ID" value="GAH79854.1"/>
    <property type="molecule type" value="Genomic_DNA"/>
</dbReference>
<dbReference type="AlphaFoldDB" id="X1JNK5"/>
<dbReference type="GO" id="GO:0030246">
    <property type="term" value="F:carbohydrate binding"/>
    <property type="evidence" value="ECO:0007669"/>
    <property type="project" value="InterPro"/>
</dbReference>
<name>X1JNK5_9ZZZZ</name>
<reference evidence="2" key="1">
    <citation type="journal article" date="2014" name="Front. Microbiol.">
        <title>High frequency of phylogenetically diverse reductive dehalogenase-homologous genes in deep subseafloor sedimentary metagenomes.</title>
        <authorList>
            <person name="Kawai M."/>
            <person name="Futagami T."/>
            <person name="Toyoda A."/>
            <person name="Takaki Y."/>
            <person name="Nishi S."/>
            <person name="Hori S."/>
            <person name="Arai W."/>
            <person name="Tsubouchi T."/>
            <person name="Morono Y."/>
            <person name="Uchiyama I."/>
            <person name="Ito T."/>
            <person name="Fujiyama A."/>
            <person name="Inagaki F."/>
            <person name="Takami H."/>
        </authorList>
    </citation>
    <scope>NUCLEOTIDE SEQUENCE</scope>
    <source>
        <strain evidence="2">Expedition CK06-06</strain>
    </source>
</reference>
<gene>
    <name evidence="2" type="ORF">S03H2_64590</name>
</gene>
<dbReference type="Gene3D" id="2.60.40.1120">
    <property type="entry name" value="Carboxypeptidase-like, regulatory domain"/>
    <property type="match status" value="1"/>
</dbReference>
<dbReference type="Pfam" id="PF13620">
    <property type="entry name" value="CarboxypepD_reg"/>
    <property type="match status" value="1"/>
</dbReference>
<feature type="non-terminal residue" evidence="2">
    <location>
        <position position="1"/>
    </location>
</feature>
<dbReference type="InterPro" id="IPR025491">
    <property type="entry name" value="DUF4382"/>
</dbReference>
<dbReference type="Pfam" id="PF14321">
    <property type="entry name" value="DUF4382"/>
    <property type="match status" value="1"/>
</dbReference>
<evidence type="ECO:0000259" key="1">
    <source>
        <dbReference type="Pfam" id="PF14321"/>
    </source>
</evidence>
<feature type="domain" description="DUF4382" evidence="1">
    <location>
        <begin position="3"/>
        <end position="78"/>
    </location>
</feature>
<dbReference type="InterPro" id="IPR013784">
    <property type="entry name" value="Carb-bd-like_fold"/>
</dbReference>
<evidence type="ECO:0000313" key="2">
    <source>
        <dbReference type="EMBL" id="GAH79854.1"/>
    </source>
</evidence>